<protein>
    <submittedName>
        <fullName evidence="3">Uncharacterized protein</fullName>
    </submittedName>
</protein>
<evidence type="ECO:0000313" key="4">
    <source>
        <dbReference type="Proteomes" id="UP001310290"/>
    </source>
</evidence>
<gene>
    <name evidence="3" type="ORF">QBA35_37430</name>
</gene>
<keyword evidence="4" id="KW-1185">Reference proteome</keyword>
<dbReference type="RefSeq" id="WP_334661480.1">
    <property type="nucleotide sequence ID" value="NZ_JARULZ010000002.1"/>
</dbReference>
<reference evidence="3" key="1">
    <citation type="submission" date="2023-04" db="EMBL/GenBank/DDBJ databases">
        <title>Genomic diversity of scab-causing Streptomyces spp. in the province of Quebec, Canada.</title>
        <authorList>
            <person name="Biessy A."/>
            <person name="Cadieux M."/>
            <person name="Ciotola M."/>
            <person name="Filion M."/>
        </authorList>
    </citation>
    <scope>NUCLEOTIDE SEQUENCE</scope>
    <source>
        <strain evidence="3">B21-115</strain>
    </source>
</reference>
<evidence type="ECO:0000313" key="3">
    <source>
        <dbReference type="EMBL" id="MEH0638858.1"/>
    </source>
</evidence>
<keyword evidence="2" id="KW-0732">Signal</keyword>
<feature type="signal peptide" evidence="2">
    <location>
        <begin position="1"/>
        <end position="28"/>
    </location>
</feature>
<name>A0ABU8AYT4_9ACTN</name>
<dbReference type="Proteomes" id="UP001310290">
    <property type="component" value="Unassembled WGS sequence"/>
</dbReference>
<accession>A0ABU8AYT4</accession>
<feature type="chain" id="PRO_5047181425" evidence="2">
    <location>
        <begin position="29"/>
        <end position="48"/>
    </location>
</feature>
<sequence length="48" mass="5023">MRFARGVRTVAAVLPLLTTLLAPTTVHADARPVLEPPAPSPCRSATPC</sequence>
<organism evidence="3 4">
    <name type="scientific">Streptomyces bottropensis</name>
    <dbReference type="NCBI Taxonomy" id="42235"/>
    <lineage>
        <taxon>Bacteria</taxon>
        <taxon>Bacillati</taxon>
        <taxon>Actinomycetota</taxon>
        <taxon>Actinomycetes</taxon>
        <taxon>Kitasatosporales</taxon>
        <taxon>Streptomycetaceae</taxon>
        <taxon>Streptomyces</taxon>
    </lineage>
</organism>
<evidence type="ECO:0000256" key="1">
    <source>
        <dbReference type="SAM" id="MobiDB-lite"/>
    </source>
</evidence>
<feature type="region of interest" description="Disordered" evidence="1">
    <location>
        <begin position="28"/>
        <end position="48"/>
    </location>
</feature>
<comment type="caution">
    <text evidence="3">The sequence shown here is derived from an EMBL/GenBank/DDBJ whole genome shotgun (WGS) entry which is preliminary data.</text>
</comment>
<dbReference type="EMBL" id="JARULZ010000002">
    <property type="protein sequence ID" value="MEH0638858.1"/>
    <property type="molecule type" value="Genomic_DNA"/>
</dbReference>
<evidence type="ECO:0000256" key="2">
    <source>
        <dbReference type="SAM" id="SignalP"/>
    </source>
</evidence>
<proteinExistence type="predicted"/>